<proteinExistence type="predicted"/>
<evidence type="ECO:0000259" key="2">
    <source>
        <dbReference type="Pfam" id="PF01321"/>
    </source>
</evidence>
<dbReference type="Pfam" id="PF01321">
    <property type="entry name" value="Creatinase_N"/>
    <property type="match status" value="1"/>
</dbReference>
<dbReference type="PANTHER" id="PTHR46112:SF2">
    <property type="entry name" value="XAA-PRO AMINOPEPTIDASE P-RELATED"/>
    <property type="match status" value="1"/>
</dbReference>
<dbReference type="SUPFAM" id="SSF53092">
    <property type="entry name" value="Creatinase/prolidase N-terminal domain"/>
    <property type="match status" value="1"/>
</dbReference>
<reference evidence="3 4" key="1">
    <citation type="journal article" date="2019" name="Int. J. Syst. Evol. Microbiol.">
        <title>The Global Catalogue of Microorganisms (GCM) 10K type strain sequencing project: providing services to taxonomists for standard genome sequencing and annotation.</title>
        <authorList>
            <consortium name="The Broad Institute Genomics Platform"/>
            <consortium name="The Broad Institute Genome Sequencing Center for Infectious Disease"/>
            <person name="Wu L."/>
            <person name="Ma J."/>
        </authorList>
    </citation>
    <scope>NUCLEOTIDE SEQUENCE [LARGE SCALE GENOMIC DNA]</scope>
    <source>
        <strain evidence="3 4">CGMCC 1.12237</strain>
    </source>
</reference>
<organism evidence="3 4">
    <name type="scientific">Salinirubrum litoreum</name>
    <dbReference type="NCBI Taxonomy" id="1126234"/>
    <lineage>
        <taxon>Archaea</taxon>
        <taxon>Methanobacteriati</taxon>
        <taxon>Methanobacteriota</taxon>
        <taxon>Stenosarchaea group</taxon>
        <taxon>Halobacteria</taxon>
        <taxon>Halobacteriales</taxon>
        <taxon>Haloferacaceae</taxon>
        <taxon>Salinirubrum</taxon>
    </lineage>
</organism>
<name>A0ABD5RGS3_9EURY</name>
<evidence type="ECO:0000313" key="3">
    <source>
        <dbReference type="EMBL" id="MFC5369036.1"/>
    </source>
</evidence>
<feature type="domain" description="Creatinase N-terminal" evidence="2">
    <location>
        <begin position="17"/>
        <end position="118"/>
    </location>
</feature>
<dbReference type="Gene3D" id="3.90.230.10">
    <property type="entry name" value="Creatinase/methionine aminopeptidase superfamily"/>
    <property type="match status" value="1"/>
</dbReference>
<keyword evidence="4" id="KW-1185">Reference proteome</keyword>
<dbReference type="RefSeq" id="WP_227231093.1">
    <property type="nucleotide sequence ID" value="NZ_JAJCVJ010000003.1"/>
</dbReference>
<accession>A0ABD5RGS3</accession>
<dbReference type="InterPro" id="IPR000994">
    <property type="entry name" value="Pept_M24"/>
</dbReference>
<dbReference type="CDD" id="cd01066">
    <property type="entry name" value="APP_MetAP"/>
    <property type="match status" value="1"/>
</dbReference>
<dbReference type="AlphaFoldDB" id="A0ABD5RGS3"/>
<dbReference type="SUPFAM" id="SSF55920">
    <property type="entry name" value="Creatinase/aminopeptidase"/>
    <property type="match status" value="1"/>
</dbReference>
<protein>
    <submittedName>
        <fullName evidence="3">M24 family metallopeptidase</fullName>
    </submittedName>
</protein>
<dbReference type="Pfam" id="PF00557">
    <property type="entry name" value="Peptidase_M24"/>
    <property type="match status" value="1"/>
</dbReference>
<sequence length="393" mass="43287">MTMEAITALPASEFHSRIDAVRDRIADANVDAGVWFGARSIEYLTHFYHAQTERPVVLAVTDDRVAITVPKLEVIRVDENPHIDDVYHYFDYPGGDPMATAVAMLDDLGIESVAADMDGAPGVMGYEGPSLSSFVEVSSQSWVDRMRWAKSDAEVAVMREASTWSHLAHQYLVDRMQPGAAQGTISQEASMEASRAMFDALGTRYVPRTGIYFEGPTHTGLHSAEQTAEPHPYPTNRKLAEGDTIVTAAEANVDGYLSEIERTMFIGDPDDEQRHYFDIMLESQSIAIETAGAGVEYGTVAQAVWDYLVEQGVEDRAFHHVGHSLGMGSHEPPYVDRGTEETMEVGHVFTVEPGIYVPDVGGFRHSDPVVVTENGTELLNYWDRSLDANIVSI</sequence>
<dbReference type="EMBL" id="JBHSKX010000004">
    <property type="protein sequence ID" value="MFC5369036.1"/>
    <property type="molecule type" value="Genomic_DNA"/>
</dbReference>
<dbReference type="Proteomes" id="UP001596201">
    <property type="component" value="Unassembled WGS sequence"/>
</dbReference>
<dbReference type="Gene3D" id="3.40.350.10">
    <property type="entry name" value="Creatinase/prolidase N-terminal domain"/>
    <property type="match status" value="1"/>
</dbReference>
<evidence type="ECO:0000313" key="4">
    <source>
        <dbReference type="Proteomes" id="UP001596201"/>
    </source>
</evidence>
<dbReference type="InterPro" id="IPR029149">
    <property type="entry name" value="Creatin/AminoP/Spt16_N"/>
</dbReference>
<evidence type="ECO:0000259" key="1">
    <source>
        <dbReference type="Pfam" id="PF00557"/>
    </source>
</evidence>
<comment type="caution">
    <text evidence="3">The sequence shown here is derived from an EMBL/GenBank/DDBJ whole genome shotgun (WGS) entry which is preliminary data.</text>
</comment>
<dbReference type="InterPro" id="IPR036005">
    <property type="entry name" value="Creatinase/aminopeptidase-like"/>
</dbReference>
<gene>
    <name evidence="3" type="ORF">ACFPJ5_19080</name>
</gene>
<dbReference type="InterPro" id="IPR000587">
    <property type="entry name" value="Creatinase_N"/>
</dbReference>
<feature type="domain" description="Peptidase M24" evidence="1">
    <location>
        <begin position="157"/>
        <end position="373"/>
    </location>
</feature>
<dbReference type="PANTHER" id="PTHR46112">
    <property type="entry name" value="AMINOPEPTIDASE"/>
    <property type="match status" value="1"/>
</dbReference>
<dbReference type="InterPro" id="IPR050659">
    <property type="entry name" value="Peptidase_M24B"/>
</dbReference>